<comment type="caution">
    <text evidence="2">The sequence shown here is derived from an EMBL/GenBank/DDBJ whole genome shotgun (WGS) entry which is preliminary data.</text>
</comment>
<dbReference type="Gene3D" id="3.20.20.190">
    <property type="entry name" value="Phosphatidylinositol (PI) phosphodiesterase"/>
    <property type="match status" value="1"/>
</dbReference>
<evidence type="ECO:0000259" key="1">
    <source>
        <dbReference type="PROSITE" id="PS51704"/>
    </source>
</evidence>
<reference evidence="2" key="1">
    <citation type="journal article" date="2014" name="Front. Microbiol.">
        <title>High frequency of phylogenetically diverse reductive dehalogenase-homologous genes in deep subseafloor sedimentary metagenomes.</title>
        <authorList>
            <person name="Kawai M."/>
            <person name="Futagami T."/>
            <person name="Toyoda A."/>
            <person name="Takaki Y."/>
            <person name="Nishi S."/>
            <person name="Hori S."/>
            <person name="Arai W."/>
            <person name="Tsubouchi T."/>
            <person name="Morono Y."/>
            <person name="Uchiyama I."/>
            <person name="Ito T."/>
            <person name="Fujiyama A."/>
            <person name="Inagaki F."/>
            <person name="Takami H."/>
        </authorList>
    </citation>
    <scope>NUCLEOTIDE SEQUENCE</scope>
    <source>
        <strain evidence="2">Expedition CK06-06</strain>
    </source>
</reference>
<proteinExistence type="predicted"/>
<dbReference type="PROSITE" id="PS51704">
    <property type="entry name" value="GP_PDE"/>
    <property type="match status" value="1"/>
</dbReference>
<dbReference type="GO" id="GO:0006629">
    <property type="term" value="P:lipid metabolic process"/>
    <property type="evidence" value="ECO:0007669"/>
    <property type="project" value="InterPro"/>
</dbReference>
<name>X1U1W6_9ZZZZ</name>
<gene>
    <name evidence="2" type="ORF">S12H4_17635</name>
</gene>
<protein>
    <recommendedName>
        <fullName evidence="1">GP-PDE domain-containing protein</fullName>
    </recommendedName>
</protein>
<dbReference type="AlphaFoldDB" id="X1U1W6"/>
<dbReference type="InterPro" id="IPR017946">
    <property type="entry name" value="PLC-like_Pdiesterase_TIM-brl"/>
</dbReference>
<dbReference type="PANTHER" id="PTHR46211:SF1">
    <property type="entry name" value="GLYCEROPHOSPHODIESTER PHOSPHODIESTERASE, CYTOPLASMIC"/>
    <property type="match status" value="1"/>
</dbReference>
<dbReference type="SUPFAM" id="SSF51695">
    <property type="entry name" value="PLC-like phosphodiesterases"/>
    <property type="match status" value="1"/>
</dbReference>
<evidence type="ECO:0000313" key="2">
    <source>
        <dbReference type="EMBL" id="GAI86294.1"/>
    </source>
</evidence>
<dbReference type="Pfam" id="PF03009">
    <property type="entry name" value="GDPD"/>
    <property type="match status" value="1"/>
</dbReference>
<dbReference type="InterPro" id="IPR030395">
    <property type="entry name" value="GP_PDE_dom"/>
</dbReference>
<feature type="non-terminal residue" evidence="2">
    <location>
        <position position="72"/>
    </location>
</feature>
<accession>X1U1W6</accession>
<sequence length="72" mass="7577">METTLIWFRNAPLVIAHRGASVHAPENTIAAFSLAAELGADAVELDAKLTADGQVVVHHDLTLDRTTTGTGP</sequence>
<dbReference type="PANTHER" id="PTHR46211">
    <property type="entry name" value="GLYCEROPHOSPHORYL DIESTER PHOSPHODIESTERASE"/>
    <property type="match status" value="1"/>
</dbReference>
<dbReference type="EMBL" id="BARW01008641">
    <property type="protein sequence ID" value="GAI86294.1"/>
    <property type="molecule type" value="Genomic_DNA"/>
</dbReference>
<organism evidence="2">
    <name type="scientific">marine sediment metagenome</name>
    <dbReference type="NCBI Taxonomy" id="412755"/>
    <lineage>
        <taxon>unclassified sequences</taxon>
        <taxon>metagenomes</taxon>
        <taxon>ecological metagenomes</taxon>
    </lineage>
</organism>
<feature type="domain" description="GP-PDE" evidence="1">
    <location>
        <begin position="12"/>
        <end position="72"/>
    </location>
</feature>
<dbReference type="GO" id="GO:0008081">
    <property type="term" value="F:phosphoric diester hydrolase activity"/>
    <property type="evidence" value="ECO:0007669"/>
    <property type="project" value="InterPro"/>
</dbReference>